<dbReference type="SMART" id="SM00448">
    <property type="entry name" value="REC"/>
    <property type="match status" value="1"/>
</dbReference>
<dbReference type="SMART" id="SM00387">
    <property type="entry name" value="HATPase_c"/>
    <property type="match status" value="1"/>
</dbReference>
<dbReference type="PROSITE" id="PS00041">
    <property type="entry name" value="HTH_ARAC_FAMILY_1"/>
    <property type="match status" value="1"/>
</dbReference>
<sequence>MKKHTVLYSIIILLLFFCFPEVIISSSTSYYFRTLGINDGLSQSTVNAILQDQKGFMWIGTKDGLNQYDGQECRVFQKENSSLGNNFITALYEDCEGYIWVGTDAGVYIYNPVQEAFQFLDTEIASSGEKITRAVTWITSDSQNNIWISVDNQGLFCYNRGKKNLTKVVSCGKSGIANVTHFWFYAGQLWIARYEDNLYVSKDNSSFNAFNDVDGEDIFKGLVINSYVEGLHNCLYVGTSKGLMEINLTSRKVRKLLDEYVRDICFRSDTDLWIGTEQGLYIYNIETNEYEHLTTPDIDERYALSDNAIYSVYKDREGGMWVGSYFGGLNYYPCQYTYFEKYYPRETLQQMGRRVREFCAGNDGTLWFGTEDKGLFNFNPKSGKIIPFHHVELGHNIHGLCLDGNGLWVGTFSGGLNYIDLRTKTLKHYGKGDAVNTLSSDNIFSICKTSTNDIWIGTTSGLLRYNRSSDDFLRIKELDNVFVYDILEDSYGKLWLATYSDGVFCYDLPQNRWKHYKWIPEDSTSLPYNKVISIFEDSHKRIWFTTQGAGFCRFCPEADNFVCYDMTDGFPSNIVYKIVEDNEGKLWLTTNKGLVSFYPETGAKHIYTTANGLLSNQFNYQSGFKDDKGTIYLGSIDGFIAFNPYEFVENKQVPSLALTDFFLFNKRSPIGVKASPLSKSITYSDEIELSAEQNSFSLRAAVLSYQAPLSNVIVYKLEGYDKEWYTLEGGNSKISYSNLPYGSYTLRVKGANSDGIWSLQERILKIKVNPPFYLSWAAYTIYGVLSVLFILMGVYYFRKKSQRKHLRAMEILKYEKERELYTAKIDFFTNVAHEIRTPLTLIKSPLENVLASAHLDEDIKDDLEIMDLNTNRLLDLVNQLLDFRKTETKGFRLNIMDYNLSGILQAIYKRFTPLAREKGLEFTIESIDDLHASVDKEGFTKIISNLFTNAIKYSDTYIHVKLRLDNASNLLILSVENDGVIVPKAEREEIFKPFKQYHEENTHVQGTGIGLALARSLAELHGGKLSMDEALDCNRFILQLPLCHEQILNLSHTEEEEAVPAVGSNVVEPLSQSDSFRYTLLIVEDNAEMRKFLQKQLAESYKVFVASNGVEALKILQTSIVNLVLSDIMMPEMDGLELCNVIKSDLNYSHIPVILLTAKTTLQSKIEGMKAGADAYVEKPFSMEYLKVCISNLLKNREQLQATFVHAPFVQTNSMAITKADEEFLKKLNEIVQANIQNPDFSLLDMADQLCMSRSSLNRKIKGILDVTPNDYIRIERLKKAAQLLKEGNCKINEVCYMVGFNTPSYFAKCFQKQFGMLPKDFAGDK</sequence>
<evidence type="ECO:0000256" key="2">
    <source>
        <dbReference type="ARBA" id="ARBA00012438"/>
    </source>
</evidence>
<dbReference type="PRINTS" id="PR00344">
    <property type="entry name" value="BCTRLSENSOR"/>
</dbReference>
<dbReference type="GO" id="GO:0043565">
    <property type="term" value="F:sequence-specific DNA binding"/>
    <property type="evidence" value="ECO:0007669"/>
    <property type="project" value="InterPro"/>
</dbReference>
<keyword evidence="8" id="KW-0472">Membrane</keyword>
<comment type="caution">
    <text evidence="12">The sequence shown here is derived from an EMBL/GenBank/DDBJ whole genome shotgun (WGS) entry which is preliminary data.</text>
</comment>
<dbReference type="GO" id="GO:0003700">
    <property type="term" value="F:DNA-binding transcription factor activity"/>
    <property type="evidence" value="ECO:0007669"/>
    <property type="project" value="InterPro"/>
</dbReference>
<dbReference type="Pfam" id="PF00512">
    <property type="entry name" value="HisKA"/>
    <property type="match status" value="1"/>
</dbReference>
<dbReference type="SUPFAM" id="SSF69322">
    <property type="entry name" value="Tricorn protease domain 2"/>
    <property type="match status" value="1"/>
</dbReference>
<keyword evidence="5" id="KW-0238">DNA-binding</keyword>
<dbReference type="InterPro" id="IPR011006">
    <property type="entry name" value="CheY-like_superfamily"/>
</dbReference>
<keyword evidence="3 7" id="KW-0597">Phosphoprotein</keyword>
<dbReference type="InterPro" id="IPR004358">
    <property type="entry name" value="Sig_transdc_His_kin-like_C"/>
</dbReference>
<evidence type="ECO:0000256" key="4">
    <source>
        <dbReference type="ARBA" id="ARBA00023015"/>
    </source>
</evidence>
<dbReference type="Pfam" id="PF07495">
    <property type="entry name" value="Y_Y_Y"/>
    <property type="match status" value="1"/>
</dbReference>
<dbReference type="InterPro" id="IPR003661">
    <property type="entry name" value="HisK_dim/P_dom"/>
</dbReference>
<dbReference type="SUPFAM" id="SSF46689">
    <property type="entry name" value="Homeodomain-like"/>
    <property type="match status" value="1"/>
</dbReference>
<proteinExistence type="predicted"/>
<dbReference type="InterPro" id="IPR011110">
    <property type="entry name" value="Reg_prop"/>
</dbReference>
<dbReference type="InterPro" id="IPR018062">
    <property type="entry name" value="HTH_AraC-typ_CS"/>
</dbReference>
<dbReference type="SUPFAM" id="SSF47384">
    <property type="entry name" value="Homodimeric domain of signal transducing histidine kinase"/>
    <property type="match status" value="1"/>
</dbReference>
<evidence type="ECO:0000259" key="11">
    <source>
        <dbReference type="PROSITE" id="PS50110"/>
    </source>
</evidence>
<keyword evidence="8" id="KW-0812">Transmembrane</keyword>
<gene>
    <name evidence="12" type="ORF">DW653_10400</name>
</gene>
<dbReference type="EC" id="2.7.13.3" evidence="2"/>
<keyword evidence="12" id="KW-0808">Transferase</keyword>
<evidence type="ECO:0000256" key="1">
    <source>
        <dbReference type="ARBA" id="ARBA00000085"/>
    </source>
</evidence>
<dbReference type="InterPro" id="IPR018060">
    <property type="entry name" value="HTH_AraC"/>
</dbReference>
<dbReference type="Gene3D" id="1.10.10.60">
    <property type="entry name" value="Homeodomain-like"/>
    <property type="match status" value="1"/>
</dbReference>
<feature type="modified residue" description="4-aspartylphosphate" evidence="7">
    <location>
        <position position="1127"/>
    </location>
</feature>
<evidence type="ECO:0000256" key="5">
    <source>
        <dbReference type="ARBA" id="ARBA00023125"/>
    </source>
</evidence>
<dbReference type="FunFam" id="2.130.10.10:FF:000891">
    <property type="entry name" value="Two-component system sensor histidine kinase/response regulator, hybrid (One-component system)"/>
    <property type="match status" value="1"/>
</dbReference>
<dbReference type="InterPro" id="IPR036097">
    <property type="entry name" value="HisK_dim/P_sf"/>
</dbReference>
<dbReference type="Gene3D" id="2.130.10.10">
    <property type="entry name" value="YVTN repeat-like/Quinoprotein amine dehydrogenase"/>
    <property type="match status" value="2"/>
</dbReference>
<dbReference type="FunFam" id="1.10.287.130:FF:000045">
    <property type="entry name" value="Two-component system sensor histidine kinase/response regulator"/>
    <property type="match status" value="1"/>
</dbReference>
<accession>A0A414R967</accession>
<dbReference type="InterPro" id="IPR009057">
    <property type="entry name" value="Homeodomain-like_sf"/>
</dbReference>
<keyword evidence="4" id="KW-0805">Transcription regulation</keyword>
<dbReference type="FunFam" id="2.60.40.10:FF:000791">
    <property type="entry name" value="Two-component system sensor histidine kinase/response regulator"/>
    <property type="match status" value="1"/>
</dbReference>
<evidence type="ECO:0000256" key="6">
    <source>
        <dbReference type="ARBA" id="ARBA00023163"/>
    </source>
</evidence>
<dbReference type="CDD" id="cd00082">
    <property type="entry name" value="HisKA"/>
    <property type="match status" value="1"/>
</dbReference>
<keyword evidence="8" id="KW-1133">Transmembrane helix</keyword>
<dbReference type="InterPro" id="IPR036890">
    <property type="entry name" value="HATPase_C_sf"/>
</dbReference>
<evidence type="ECO:0000256" key="7">
    <source>
        <dbReference type="PROSITE-ProRule" id="PRU00169"/>
    </source>
</evidence>
<comment type="catalytic activity">
    <reaction evidence="1">
        <text>ATP + protein L-histidine = ADP + protein N-phospho-L-histidine.</text>
        <dbReference type="EC" id="2.7.13.3"/>
    </reaction>
</comment>
<reference evidence="12 13" key="1">
    <citation type="submission" date="2018-08" db="EMBL/GenBank/DDBJ databases">
        <title>A genome reference for cultivated species of the human gut microbiota.</title>
        <authorList>
            <person name="Zou Y."/>
            <person name="Xue W."/>
            <person name="Luo G."/>
        </authorList>
    </citation>
    <scope>NUCLEOTIDE SEQUENCE [LARGE SCALE GENOMIC DNA]</scope>
    <source>
        <strain evidence="12 13">AM23-23</strain>
    </source>
</reference>
<dbReference type="RefSeq" id="WP_118211787.1">
    <property type="nucleotide sequence ID" value="NZ_JAQDLO010000032.1"/>
</dbReference>
<evidence type="ECO:0000259" key="9">
    <source>
        <dbReference type="PROSITE" id="PS01124"/>
    </source>
</evidence>
<feature type="transmembrane region" description="Helical" evidence="8">
    <location>
        <begin position="773"/>
        <end position="797"/>
    </location>
</feature>
<dbReference type="Proteomes" id="UP000283485">
    <property type="component" value="Unassembled WGS sequence"/>
</dbReference>
<dbReference type="InterPro" id="IPR013783">
    <property type="entry name" value="Ig-like_fold"/>
</dbReference>
<feature type="domain" description="Response regulatory" evidence="11">
    <location>
        <begin position="1079"/>
        <end position="1194"/>
    </location>
</feature>
<dbReference type="Pfam" id="PF02518">
    <property type="entry name" value="HATPase_c"/>
    <property type="match status" value="1"/>
</dbReference>
<dbReference type="Pfam" id="PF07494">
    <property type="entry name" value="Reg_prop"/>
    <property type="match status" value="7"/>
</dbReference>
<dbReference type="PANTHER" id="PTHR43547:SF2">
    <property type="entry name" value="HYBRID SIGNAL TRANSDUCTION HISTIDINE KINASE C"/>
    <property type="match status" value="1"/>
</dbReference>
<dbReference type="SUPFAM" id="SSF52172">
    <property type="entry name" value="CheY-like"/>
    <property type="match status" value="1"/>
</dbReference>
<dbReference type="GO" id="GO:0000155">
    <property type="term" value="F:phosphorelay sensor kinase activity"/>
    <property type="evidence" value="ECO:0007669"/>
    <property type="project" value="InterPro"/>
</dbReference>
<dbReference type="EMBL" id="QRHQ01000019">
    <property type="protein sequence ID" value="RHF89537.1"/>
    <property type="molecule type" value="Genomic_DNA"/>
</dbReference>
<evidence type="ECO:0000313" key="12">
    <source>
        <dbReference type="EMBL" id="RHF89537.1"/>
    </source>
</evidence>
<dbReference type="Gene3D" id="1.10.287.130">
    <property type="match status" value="1"/>
</dbReference>
<dbReference type="Gene3D" id="3.40.50.2300">
    <property type="match status" value="1"/>
</dbReference>
<dbReference type="SMART" id="SM00388">
    <property type="entry name" value="HisKA"/>
    <property type="match status" value="1"/>
</dbReference>
<dbReference type="Pfam" id="PF00072">
    <property type="entry name" value="Response_reg"/>
    <property type="match status" value="1"/>
</dbReference>
<dbReference type="InterPro" id="IPR003594">
    <property type="entry name" value="HATPase_dom"/>
</dbReference>
<dbReference type="SMART" id="SM00342">
    <property type="entry name" value="HTH_ARAC"/>
    <property type="match status" value="1"/>
</dbReference>
<dbReference type="PROSITE" id="PS50109">
    <property type="entry name" value="HIS_KIN"/>
    <property type="match status" value="1"/>
</dbReference>
<evidence type="ECO:0000259" key="10">
    <source>
        <dbReference type="PROSITE" id="PS50109"/>
    </source>
</evidence>
<dbReference type="PROSITE" id="PS50110">
    <property type="entry name" value="RESPONSE_REGULATORY"/>
    <property type="match status" value="1"/>
</dbReference>
<dbReference type="CDD" id="cd17574">
    <property type="entry name" value="REC_OmpR"/>
    <property type="match status" value="1"/>
</dbReference>
<organism evidence="12 13">
    <name type="scientific">Phocaeicola plebeius</name>
    <dbReference type="NCBI Taxonomy" id="310297"/>
    <lineage>
        <taxon>Bacteria</taxon>
        <taxon>Pseudomonadati</taxon>
        <taxon>Bacteroidota</taxon>
        <taxon>Bacteroidia</taxon>
        <taxon>Bacteroidales</taxon>
        <taxon>Bacteroidaceae</taxon>
        <taxon>Phocaeicola</taxon>
    </lineage>
</organism>
<dbReference type="Pfam" id="PF12833">
    <property type="entry name" value="HTH_18"/>
    <property type="match status" value="1"/>
</dbReference>
<dbReference type="InterPro" id="IPR011123">
    <property type="entry name" value="Y_Y_Y"/>
</dbReference>
<dbReference type="SUPFAM" id="SSF63829">
    <property type="entry name" value="Calcium-dependent phosphotriesterase"/>
    <property type="match status" value="1"/>
</dbReference>
<dbReference type="Gene3D" id="2.60.40.10">
    <property type="entry name" value="Immunoglobulins"/>
    <property type="match status" value="1"/>
</dbReference>
<feature type="domain" description="Histidine kinase" evidence="10">
    <location>
        <begin position="830"/>
        <end position="1044"/>
    </location>
</feature>
<dbReference type="InterPro" id="IPR015943">
    <property type="entry name" value="WD40/YVTN_repeat-like_dom_sf"/>
</dbReference>
<name>A0A414R967_9BACT</name>
<keyword evidence="12" id="KW-0418">Kinase</keyword>
<dbReference type="InterPro" id="IPR001789">
    <property type="entry name" value="Sig_transdc_resp-reg_receiver"/>
</dbReference>
<dbReference type="FunFam" id="1.10.10.60:FF:000284">
    <property type="entry name" value="Two-component system sensor histidine kinase/response regulator"/>
    <property type="match status" value="1"/>
</dbReference>
<keyword evidence="6" id="KW-0804">Transcription</keyword>
<evidence type="ECO:0000256" key="3">
    <source>
        <dbReference type="ARBA" id="ARBA00022553"/>
    </source>
</evidence>
<dbReference type="PANTHER" id="PTHR43547">
    <property type="entry name" value="TWO-COMPONENT HISTIDINE KINASE"/>
    <property type="match status" value="1"/>
</dbReference>
<feature type="domain" description="HTH araC/xylS-type" evidence="9">
    <location>
        <begin position="1226"/>
        <end position="1325"/>
    </location>
</feature>
<evidence type="ECO:0000256" key="8">
    <source>
        <dbReference type="SAM" id="Phobius"/>
    </source>
</evidence>
<dbReference type="SUPFAM" id="SSF55874">
    <property type="entry name" value="ATPase domain of HSP90 chaperone/DNA topoisomerase II/histidine kinase"/>
    <property type="match status" value="1"/>
</dbReference>
<dbReference type="FunFam" id="3.40.50.2300:FF:000138">
    <property type="entry name" value="Two-component system sensor histidine kinase/response regulator"/>
    <property type="match status" value="1"/>
</dbReference>
<dbReference type="InterPro" id="IPR005467">
    <property type="entry name" value="His_kinase_dom"/>
</dbReference>
<dbReference type="PROSITE" id="PS01124">
    <property type="entry name" value="HTH_ARAC_FAMILY_2"/>
    <property type="match status" value="1"/>
</dbReference>
<evidence type="ECO:0000313" key="13">
    <source>
        <dbReference type="Proteomes" id="UP000283485"/>
    </source>
</evidence>
<dbReference type="Gene3D" id="3.30.565.10">
    <property type="entry name" value="Histidine kinase-like ATPase, C-terminal domain"/>
    <property type="match status" value="1"/>
</dbReference>
<protein>
    <recommendedName>
        <fullName evidence="2">histidine kinase</fullName>
        <ecNumber evidence="2">2.7.13.3</ecNumber>
    </recommendedName>
</protein>